<protein>
    <submittedName>
        <fullName evidence="2">Putative von Willebrand factor type A</fullName>
    </submittedName>
</protein>
<dbReference type="SUPFAM" id="SSF53300">
    <property type="entry name" value="vWA-like"/>
    <property type="match status" value="1"/>
</dbReference>
<evidence type="ECO:0000313" key="3">
    <source>
        <dbReference type="Proteomes" id="UP000018291"/>
    </source>
</evidence>
<dbReference type="InterPro" id="IPR036465">
    <property type="entry name" value="vWFA_dom_sf"/>
</dbReference>
<organism evidence="2 3">
    <name type="scientific">Candidatus Neomicrothrix parvicella RN1</name>
    <dbReference type="NCBI Taxonomy" id="1229780"/>
    <lineage>
        <taxon>Bacteria</taxon>
        <taxon>Bacillati</taxon>
        <taxon>Actinomycetota</taxon>
        <taxon>Acidimicrobiia</taxon>
        <taxon>Acidimicrobiales</taxon>
        <taxon>Microthrixaceae</taxon>
        <taxon>Candidatus Neomicrothrix</taxon>
    </lineage>
</organism>
<dbReference type="HOGENOM" id="CLU_408088_0_0_11"/>
<comment type="caution">
    <text evidence="2">The sequence shown here is derived from an EMBL/GenBank/DDBJ whole genome shotgun (WGS) entry which is preliminary data.</text>
</comment>
<dbReference type="InterPro" id="IPR002035">
    <property type="entry name" value="VWF_A"/>
</dbReference>
<name>R4YWV9_9ACTN</name>
<gene>
    <name evidence="2" type="ORF">BN381_130083</name>
</gene>
<dbReference type="eggNOG" id="COG4867">
    <property type="taxonomic scope" value="Bacteria"/>
</dbReference>
<dbReference type="EMBL" id="CANL01000005">
    <property type="protein sequence ID" value="CCM62525.1"/>
    <property type="molecule type" value="Genomic_DNA"/>
</dbReference>
<sequence length="673" mass="75285">MTVTSRLRYSPWDGTQVGFEVDALDIMEELTDDLLYSGDVNAALRRLLKEGMTDRDGRRMEGLADLMERLRARREELLANSDLGSAVEGIGEELAEITDLERSEMDRQERAARQSGDEDWARAAEQSFADKRFDLDLMPPDLAGWMKALEHYDFTSDEAKERFEALTNQLRSQLLDQAFNQMSGAMANLSPEDLARNRDMMAELNSMLEARAAGREPDFEGFMERFGDMFPENPQNLDELLEALAHRMAAAQALMNSLSPEQRAELGALSEQLLSDLGLNFEMSRLADNLRQMFPDAGWSSRYDTTGFDPLDLAQASELMGELGDLDSLSGLLRSAATPGALDEVDLDRLSDLMGPESAEQVKRLAELTRQLQDAGLIDTKEGRLELTPAGLRRLGQNALVQVFRRLRNDHLGTHEHSETGVGHEPAYLTRPWEWGDPFRVDLHTTVRNAVLREAAEGRPPTGRVSLSPDDFEIAETEHQVRAATVLMLDLSLSMPMRDYFLPAKRVAMALHGLITMQYPRDYLGIVGFSEVARVLTPAQLPEASWDYVYGTNMAHGFQLARELLAHEQGTKQILMVTDGEPTAHIGRSGEPQFQYPPSQATIDATLTEVGRCTRAGIRINTFMLEPDGGLARFVERISQMNGGRAFFADPGNLGEFVLVDFVEQRRKLLGRR</sequence>
<dbReference type="SMART" id="SM00327">
    <property type="entry name" value="VWA"/>
    <property type="match status" value="1"/>
</dbReference>
<accession>R4YWV9</accession>
<evidence type="ECO:0000313" key="2">
    <source>
        <dbReference type="EMBL" id="CCM62525.1"/>
    </source>
</evidence>
<dbReference type="Gene3D" id="3.40.50.410">
    <property type="entry name" value="von Willebrand factor, type A domain"/>
    <property type="match status" value="1"/>
</dbReference>
<dbReference type="STRING" id="1229780.BN381_130083"/>
<evidence type="ECO:0000259" key="1">
    <source>
        <dbReference type="SMART" id="SM00327"/>
    </source>
</evidence>
<dbReference type="AlphaFoldDB" id="R4YWV9"/>
<proteinExistence type="predicted"/>
<dbReference type="Proteomes" id="UP000018291">
    <property type="component" value="Unassembled WGS sequence"/>
</dbReference>
<dbReference type="OrthoDB" id="9766126at2"/>
<feature type="domain" description="VWFA" evidence="1">
    <location>
        <begin position="482"/>
        <end position="662"/>
    </location>
</feature>
<keyword evidence="3" id="KW-1185">Reference proteome</keyword>
<dbReference type="CDD" id="cd00198">
    <property type="entry name" value="vWFA"/>
    <property type="match status" value="1"/>
</dbReference>
<dbReference type="Pfam" id="PF13519">
    <property type="entry name" value="VWA_2"/>
    <property type="match status" value="1"/>
</dbReference>
<reference evidence="2 3" key="1">
    <citation type="journal article" date="2013" name="ISME J.">
        <title>Metabolic model for the filamentous 'Candidatus Microthrix parvicella' based on genomic and metagenomic analyses.</title>
        <authorList>
            <person name="Jon McIlroy S."/>
            <person name="Kristiansen R."/>
            <person name="Albertsen M."/>
            <person name="Michael Karst S."/>
            <person name="Rossetti S."/>
            <person name="Lund Nielsen J."/>
            <person name="Tandoi V."/>
            <person name="James Seviour R."/>
            <person name="Nielsen P.H."/>
        </authorList>
    </citation>
    <scope>NUCLEOTIDE SEQUENCE [LARGE SCALE GENOMIC DNA]</scope>
    <source>
        <strain evidence="2 3">RN1</strain>
    </source>
</reference>